<keyword evidence="1" id="KW-0833">Ubl conjugation pathway</keyword>
<sequence>MPSQFLHVPHVAVSRWTVIVSDITLHRIAARNRRIHQLRQRAALVKGGLESLPSSLSSSSLLGPFSAVAADVEPTRSLVLNGAERITDMGLCAVAENVPTLEVLEIAHAGRISDAALRVVALRCPSLTKLNLSGCTGIRGAGLGAITEYCTHVQDLALADCPQLPEWVLLRCCFAFTGLRTLNLARCPQISDHVLKTVANQCRDLRVLNLTDCYGVSDVGVVAIAQKCRQLESVVLSRSKLSEKLTDSSCIALGEHCSSLSDVQLAGCHFITDAGIKWLAEGCTTSLRALDLAQLFHNVSDVGLRFLATGCPQLQVLQLQRLYLVSDGSNRDFGLEGLQAVANGCSAAIAVHGTALRELVVSQCDRITDVGLRHLAQRADQFELLDFSGCVKLTDVGLNALVDAFQRPSLAHLYLTGCPNITQDIVARLAMTCPLLLTLSVYGCRVSARVLQSLRSSWPFGELRVPLGTGTHQELGIFPAHRAKDRRFVEESCVEWVAAIRIQALLRRLIQSGLDKAATKIQRQYRAKRQQRRADVQRQAVFERQLERVVVFVQRRFRAMRASRLAKTMVAALRRQRERENRAATIVQRRFRGNATRRRVDLLRVQRQLRASEEQKASLRIQTLYRGRADRKKARELEEQRRRLEVQRQHMAIRIQSQVRRRLARREADRRRKFQLFQEQCATKLQTAFRARRSRQAVDLLRLAQHHAEMNRAAIFIQTQWRGRRHRLAFQIHQAVRRRQLERQSEAATLLQRTFRRYASICKRRMRNVQ</sequence>
<evidence type="ECO:0000256" key="2">
    <source>
        <dbReference type="SAM" id="Coils"/>
    </source>
</evidence>
<name>A0AAD5LX31_PYTIN</name>
<evidence type="ECO:0000259" key="3">
    <source>
        <dbReference type="Pfam" id="PF25372"/>
    </source>
</evidence>
<dbReference type="InterPro" id="IPR000048">
    <property type="entry name" value="IQ_motif_EF-hand-BS"/>
</dbReference>
<dbReference type="InterPro" id="IPR050648">
    <property type="entry name" value="F-box_LRR-repeat"/>
</dbReference>
<dbReference type="Pfam" id="PF13516">
    <property type="entry name" value="LRR_6"/>
    <property type="match status" value="1"/>
</dbReference>
<proteinExistence type="predicted"/>
<gene>
    <name evidence="4" type="ORF">P43SY_007757</name>
</gene>
<evidence type="ECO:0000313" key="4">
    <source>
        <dbReference type="EMBL" id="KAJ0396432.1"/>
    </source>
</evidence>
<dbReference type="SMART" id="SM00367">
    <property type="entry name" value="LRR_CC"/>
    <property type="match status" value="12"/>
</dbReference>
<dbReference type="SUPFAM" id="SSF52047">
    <property type="entry name" value="RNI-like"/>
    <property type="match status" value="2"/>
</dbReference>
<reference evidence="4" key="1">
    <citation type="submission" date="2021-12" db="EMBL/GenBank/DDBJ databases">
        <title>Prjna785345.</title>
        <authorList>
            <person name="Rujirawat T."/>
            <person name="Krajaejun T."/>
        </authorList>
    </citation>
    <scope>NUCLEOTIDE SEQUENCE</scope>
    <source>
        <strain evidence="4">Pi057C3</strain>
    </source>
</reference>
<dbReference type="Pfam" id="PF00612">
    <property type="entry name" value="IQ"/>
    <property type="match status" value="4"/>
</dbReference>
<comment type="caution">
    <text evidence="4">The sequence shown here is derived from an EMBL/GenBank/DDBJ whole genome shotgun (WGS) entry which is preliminary data.</text>
</comment>
<dbReference type="Gene3D" id="1.20.5.190">
    <property type="match status" value="1"/>
</dbReference>
<feature type="domain" description="F-box/LRR-repeat protein 15-like leucin rich repeat" evidence="3">
    <location>
        <begin position="124"/>
        <end position="335"/>
    </location>
</feature>
<evidence type="ECO:0000256" key="1">
    <source>
        <dbReference type="ARBA" id="ARBA00022786"/>
    </source>
</evidence>
<accession>A0AAD5LX31</accession>
<dbReference type="PROSITE" id="PS50096">
    <property type="entry name" value="IQ"/>
    <property type="match status" value="4"/>
</dbReference>
<keyword evidence="5" id="KW-1185">Reference proteome</keyword>
<dbReference type="AlphaFoldDB" id="A0AAD5LX31"/>
<organism evidence="4 5">
    <name type="scientific">Pythium insidiosum</name>
    <name type="common">Pythiosis disease agent</name>
    <dbReference type="NCBI Taxonomy" id="114742"/>
    <lineage>
        <taxon>Eukaryota</taxon>
        <taxon>Sar</taxon>
        <taxon>Stramenopiles</taxon>
        <taxon>Oomycota</taxon>
        <taxon>Peronosporomycetes</taxon>
        <taxon>Pythiales</taxon>
        <taxon>Pythiaceae</taxon>
        <taxon>Pythium</taxon>
    </lineage>
</organism>
<dbReference type="Proteomes" id="UP001209570">
    <property type="component" value="Unassembled WGS sequence"/>
</dbReference>
<keyword evidence="2" id="KW-0175">Coiled coil</keyword>
<protein>
    <recommendedName>
        <fullName evidence="3">F-box/LRR-repeat protein 15-like leucin rich repeat domain-containing protein</fullName>
    </recommendedName>
</protein>
<dbReference type="Gene3D" id="3.80.10.10">
    <property type="entry name" value="Ribonuclease Inhibitor"/>
    <property type="match status" value="2"/>
</dbReference>
<dbReference type="EMBL" id="JAKCXM010000295">
    <property type="protein sequence ID" value="KAJ0396432.1"/>
    <property type="molecule type" value="Genomic_DNA"/>
</dbReference>
<dbReference type="Pfam" id="PF25372">
    <property type="entry name" value="DUF7885"/>
    <property type="match status" value="1"/>
</dbReference>
<dbReference type="GO" id="GO:0005737">
    <property type="term" value="C:cytoplasm"/>
    <property type="evidence" value="ECO:0007669"/>
    <property type="project" value="TreeGrafter"/>
</dbReference>
<dbReference type="PANTHER" id="PTHR13382">
    <property type="entry name" value="MITOCHONDRIAL ATP SYNTHASE COUPLING FACTOR B"/>
    <property type="match status" value="1"/>
</dbReference>
<dbReference type="CDD" id="cd23767">
    <property type="entry name" value="IQCD"/>
    <property type="match status" value="1"/>
</dbReference>
<dbReference type="InterPro" id="IPR057207">
    <property type="entry name" value="FBXL15_LRR"/>
</dbReference>
<evidence type="ECO:0000313" key="5">
    <source>
        <dbReference type="Proteomes" id="UP001209570"/>
    </source>
</evidence>
<dbReference type="SMART" id="SM00015">
    <property type="entry name" value="IQ"/>
    <property type="match status" value="8"/>
</dbReference>
<feature type="coiled-coil region" evidence="2">
    <location>
        <begin position="602"/>
        <end position="654"/>
    </location>
</feature>
<dbReference type="InterPro" id="IPR006553">
    <property type="entry name" value="Leu-rich_rpt_Cys-con_subtyp"/>
</dbReference>
<dbReference type="InterPro" id="IPR001611">
    <property type="entry name" value="Leu-rich_rpt"/>
</dbReference>
<dbReference type="InterPro" id="IPR032675">
    <property type="entry name" value="LRR_dom_sf"/>
</dbReference>